<proteinExistence type="predicted"/>
<dbReference type="EMBL" id="QOZG01000042">
    <property type="protein sequence ID" value="RCS21415.1"/>
    <property type="molecule type" value="Genomic_DNA"/>
</dbReference>
<accession>A0A368JY86</accession>
<dbReference type="Proteomes" id="UP000253420">
    <property type="component" value="Unassembled WGS sequence"/>
</dbReference>
<dbReference type="AlphaFoldDB" id="A0A368JY86"/>
<evidence type="ECO:0000313" key="1">
    <source>
        <dbReference type="EMBL" id="RCS21415.1"/>
    </source>
</evidence>
<organism evidence="1 2">
    <name type="scientific">Phyllobacterium salinisoli</name>
    <dbReference type="NCBI Taxonomy" id="1899321"/>
    <lineage>
        <taxon>Bacteria</taxon>
        <taxon>Pseudomonadati</taxon>
        <taxon>Pseudomonadota</taxon>
        <taxon>Alphaproteobacteria</taxon>
        <taxon>Hyphomicrobiales</taxon>
        <taxon>Phyllobacteriaceae</taxon>
        <taxon>Phyllobacterium</taxon>
    </lineage>
</organism>
<sequence length="219" mass="25533">MDRWAGIEKMDPNYPVKRILGPYRFEIPFGYMTGRPTPEQVNCYPVRKRIEFAFWMPDLRAPKDDTWGKSDFRPQEPGRDAPGPQDYIVEVPGVMFIDTKAGKSESPSVRFWNSLSMLDEAFGFEQKYGLLRVLPGKNPNVYDDYSDLSQEDYKIILNCSRPEDHRLNPLCQAYLYFTDLQLETVVRFPADALPEWRKIKDGVRTLAERWIVKGKPDQN</sequence>
<comment type="caution">
    <text evidence="1">The sequence shown here is derived from an EMBL/GenBank/DDBJ whole genome shotgun (WGS) entry which is preliminary data.</text>
</comment>
<gene>
    <name evidence="1" type="ORF">DUT91_24245</name>
</gene>
<protein>
    <submittedName>
        <fullName evidence="1">Uncharacterized protein</fullName>
    </submittedName>
</protein>
<reference evidence="1 2" key="1">
    <citation type="submission" date="2018-07" db="EMBL/GenBank/DDBJ databases">
        <title>The draft genome of Phyllobacterium salinisoli.</title>
        <authorList>
            <person name="Liu L."/>
            <person name="Li L."/>
            <person name="Zhang X."/>
            <person name="Liang L."/>
        </authorList>
    </citation>
    <scope>NUCLEOTIDE SEQUENCE [LARGE SCALE GENOMIC DNA]</scope>
    <source>
        <strain evidence="1 2">LLAN61</strain>
    </source>
</reference>
<evidence type="ECO:0000313" key="2">
    <source>
        <dbReference type="Proteomes" id="UP000253420"/>
    </source>
</evidence>
<keyword evidence="2" id="KW-1185">Reference proteome</keyword>
<name>A0A368JY86_9HYPH</name>